<protein>
    <recommendedName>
        <fullName evidence="14">Purine nucleoside phosphorylase</fullName>
    </recommendedName>
</protein>
<comment type="similarity">
    <text evidence="3">Belongs to the purine nucleoside phosphorylase YfiH/LACC1 family.</text>
</comment>
<dbReference type="Gene3D" id="3.60.140.10">
    <property type="entry name" value="CNF1/YfiH-like putative cysteine hydrolases"/>
    <property type="match status" value="1"/>
</dbReference>
<gene>
    <name evidence="12" type="ORF">FB382_002190</name>
</gene>
<dbReference type="Proteomes" id="UP000580910">
    <property type="component" value="Unassembled WGS sequence"/>
</dbReference>
<accession>A0A7W3J0F3</accession>
<proteinExistence type="inferred from homology"/>
<dbReference type="SUPFAM" id="SSF64438">
    <property type="entry name" value="CNF1/YfiH-like putative cysteine hydrolases"/>
    <property type="match status" value="1"/>
</dbReference>
<dbReference type="EMBL" id="JACGXA010000001">
    <property type="protein sequence ID" value="MBA8803899.1"/>
    <property type="molecule type" value="Genomic_DNA"/>
</dbReference>
<evidence type="ECO:0000256" key="10">
    <source>
        <dbReference type="ARBA" id="ARBA00048968"/>
    </source>
</evidence>
<organism evidence="12 13">
    <name type="scientific">Nocardioides ginsengisegetis</name>
    <dbReference type="NCBI Taxonomy" id="661491"/>
    <lineage>
        <taxon>Bacteria</taxon>
        <taxon>Bacillati</taxon>
        <taxon>Actinomycetota</taxon>
        <taxon>Actinomycetes</taxon>
        <taxon>Propionibacteriales</taxon>
        <taxon>Nocardioidaceae</taxon>
        <taxon>Nocardioides</taxon>
    </lineage>
</organism>
<evidence type="ECO:0000256" key="1">
    <source>
        <dbReference type="ARBA" id="ARBA00000553"/>
    </source>
</evidence>
<comment type="catalytic activity">
    <reaction evidence="9">
        <text>adenosine + H2O + H(+) = inosine + NH4(+)</text>
        <dbReference type="Rhea" id="RHEA:24408"/>
        <dbReference type="ChEBI" id="CHEBI:15377"/>
        <dbReference type="ChEBI" id="CHEBI:15378"/>
        <dbReference type="ChEBI" id="CHEBI:16335"/>
        <dbReference type="ChEBI" id="CHEBI:17596"/>
        <dbReference type="ChEBI" id="CHEBI:28938"/>
        <dbReference type="EC" id="3.5.4.4"/>
    </reaction>
    <physiologicalReaction direction="left-to-right" evidence="9">
        <dbReference type="Rhea" id="RHEA:24409"/>
    </physiologicalReaction>
</comment>
<evidence type="ECO:0000256" key="7">
    <source>
        <dbReference type="ARBA" id="ARBA00022833"/>
    </source>
</evidence>
<dbReference type="RefSeq" id="WP_182539100.1">
    <property type="nucleotide sequence ID" value="NZ_JACGXA010000001.1"/>
</dbReference>
<name>A0A7W3J0F3_9ACTN</name>
<evidence type="ECO:0000256" key="9">
    <source>
        <dbReference type="ARBA" id="ARBA00047989"/>
    </source>
</evidence>
<keyword evidence="5" id="KW-0479">Metal-binding</keyword>
<evidence type="ECO:0000256" key="6">
    <source>
        <dbReference type="ARBA" id="ARBA00022801"/>
    </source>
</evidence>
<evidence type="ECO:0000256" key="5">
    <source>
        <dbReference type="ARBA" id="ARBA00022723"/>
    </source>
</evidence>
<evidence type="ECO:0000256" key="3">
    <source>
        <dbReference type="ARBA" id="ARBA00007353"/>
    </source>
</evidence>
<reference evidence="12 13" key="1">
    <citation type="submission" date="2020-07" db="EMBL/GenBank/DDBJ databases">
        <title>Sequencing the genomes of 1000 actinobacteria strains.</title>
        <authorList>
            <person name="Klenk H.-P."/>
        </authorList>
    </citation>
    <scope>NUCLEOTIDE SEQUENCE [LARGE SCALE GENOMIC DNA]</scope>
    <source>
        <strain evidence="12 13">DSM 21349</strain>
    </source>
</reference>
<keyword evidence="6" id="KW-0378">Hydrolase</keyword>
<comment type="function">
    <text evidence="2">Purine nucleoside enzyme that catalyzes the phosphorolysis of adenosine and inosine nucleosides, yielding D-ribose 1-phosphate and the respective free bases, adenine and hypoxanthine. Also catalyzes the phosphorolysis of S-methyl-5'-thioadenosine into adenine and S-methyl-5-thio-alpha-D-ribose 1-phosphate. Also has adenosine deaminase activity.</text>
</comment>
<dbReference type="GO" id="GO:0005507">
    <property type="term" value="F:copper ion binding"/>
    <property type="evidence" value="ECO:0007669"/>
    <property type="project" value="TreeGrafter"/>
</dbReference>
<evidence type="ECO:0000256" key="11">
    <source>
        <dbReference type="ARBA" id="ARBA00049893"/>
    </source>
</evidence>
<dbReference type="InterPro" id="IPR003730">
    <property type="entry name" value="Cu_polyphenol_OxRdtase"/>
</dbReference>
<dbReference type="GO" id="GO:0016787">
    <property type="term" value="F:hydrolase activity"/>
    <property type="evidence" value="ECO:0007669"/>
    <property type="project" value="UniProtKB-KW"/>
</dbReference>
<evidence type="ECO:0008006" key="14">
    <source>
        <dbReference type="Google" id="ProtNLM"/>
    </source>
</evidence>
<comment type="caution">
    <text evidence="12">The sequence shown here is derived from an EMBL/GenBank/DDBJ whole genome shotgun (WGS) entry which is preliminary data.</text>
</comment>
<keyword evidence="8" id="KW-0186">Copper</keyword>
<comment type="catalytic activity">
    <reaction evidence="1">
        <text>inosine + phosphate = alpha-D-ribose 1-phosphate + hypoxanthine</text>
        <dbReference type="Rhea" id="RHEA:27646"/>
        <dbReference type="ChEBI" id="CHEBI:17368"/>
        <dbReference type="ChEBI" id="CHEBI:17596"/>
        <dbReference type="ChEBI" id="CHEBI:43474"/>
        <dbReference type="ChEBI" id="CHEBI:57720"/>
        <dbReference type="EC" id="2.4.2.1"/>
    </reaction>
    <physiologicalReaction direction="left-to-right" evidence="1">
        <dbReference type="Rhea" id="RHEA:27647"/>
    </physiologicalReaction>
</comment>
<keyword evidence="7" id="KW-0862">Zinc</keyword>
<evidence type="ECO:0000313" key="12">
    <source>
        <dbReference type="EMBL" id="MBA8803899.1"/>
    </source>
</evidence>
<dbReference type="PANTHER" id="PTHR30616:SF2">
    <property type="entry name" value="PURINE NUCLEOSIDE PHOSPHORYLASE LACC1"/>
    <property type="match status" value="1"/>
</dbReference>
<comment type="catalytic activity">
    <reaction evidence="11">
        <text>S-methyl-5'-thioadenosine + phosphate = 5-(methylsulfanyl)-alpha-D-ribose 1-phosphate + adenine</text>
        <dbReference type="Rhea" id="RHEA:11852"/>
        <dbReference type="ChEBI" id="CHEBI:16708"/>
        <dbReference type="ChEBI" id="CHEBI:17509"/>
        <dbReference type="ChEBI" id="CHEBI:43474"/>
        <dbReference type="ChEBI" id="CHEBI:58533"/>
        <dbReference type="EC" id="2.4.2.28"/>
    </reaction>
    <physiologicalReaction direction="left-to-right" evidence="11">
        <dbReference type="Rhea" id="RHEA:11853"/>
    </physiologicalReaction>
</comment>
<dbReference type="AlphaFoldDB" id="A0A7W3J0F3"/>
<evidence type="ECO:0000256" key="2">
    <source>
        <dbReference type="ARBA" id="ARBA00003215"/>
    </source>
</evidence>
<evidence type="ECO:0000256" key="8">
    <source>
        <dbReference type="ARBA" id="ARBA00023008"/>
    </source>
</evidence>
<dbReference type="CDD" id="cd16833">
    <property type="entry name" value="YfiH"/>
    <property type="match status" value="1"/>
</dbReference>
<dbReference type="InterPro" id="IPR011324">
    <property type="entry name" value="Cytotoxic_necrot_fac-like_cat"/>
</dbReference>
<sequence>MFSYRDSCEGDVHVDVAFTDSTVDLQELRPGLATELPRVEEACGVRFARLHQVHGADVVPVDEPGPPPLEDVPTGDALVTATRGVGLMIRVADCVPVLLADPGAGVIGAVHAGRQGVALDVVGHAVDRMRDAGATAIVGWIGPHVCGGCYEVPDALRTEVAALVPSTWAQTTWGTPSLDLGAGVRSQLVAAGVRVTEVGRCTREDAGLHSYRRDGADAGRFAGLVWMS</sequence>
<evidence type="ECO:0000313" key="13">
    <source>
        <dbReference type="Proteomes" id="UP000580910"/>
    </source>
</evidence>
<dbReference type="GO" id="GO:0017061">
    <property type="term" value="F:S-methyl-5-thioadenosine phosphorylase activity"/>
    <property type="evidence" value="ECO:0007669"/>
    <property type="project" value="UniProtKB-EC"/>
</dbReference>
<evidence type="ECO:0000256" key="4">
    <source>
        <dbReference type="ARBA" id="ARBA00022679"/>
    </source>
</evidence>
<keyword evidence="13" id="KW-1185">Reference proteome</keyword>
<dbReference type="InterPro" id="IPR038371">
    <property type="entry name" value="Cu_polyphenol_OxRdtase_sf"/>
</dbReference>
<dbReference type="Pfam" id="PF02578">
    <property type="entry name" value="Cu-oxidase_4"/>
    <property type="match status" value="1"/>
</dbReference>
<comment type="catalytic activity">
    <reaction evidence="10">
        <text>adenosine + phosphate = alpha-D-ribose 1-phosphate + adenine</text>
        <dbReference type="Rhea" id="RHEA:27642"/>
        <dbReference type="ChEBI" id="CHEBI:16335"/>
        <dbReference type="ChEBI" id="CHEBI:16708"/>
        <dbReference type="ChEBI" id="CHEBI:43474"/>
        <dbReference type="ChEBI" id="CHEBI:57720"/>
        <dbReference type="EC" id="2.4.2.1"/>
    </reaction>
    <physiologicalReaction direction="left-to-right" evidence="10">
        <dbReference type="Rhea" id="RHEA:27643"/>
    </physiologicalReaction>
</comment>
<dbReference type="PANTHER" id="PTHR30616">
    <property type="entry name" value="UNCHARACTERIZED PROTEIN YFIH"/>
    <property type="match status" value="1"/>
</dbReference>
<keyword evidence="4" id="KW-0808">Transferase</keyword>